<organism evidence="2 3">
    <name type="scientific">Sediminibacterium ginsengisoli</name>
    <dbReference type="NCBI Taxonomy" id="413434"/>
    <lineage>
        <taxon>Bacteria</taxon>
        <taxon>Pseudomonadati</taxon>
        <taxon>Bacteroidota</taxon>
        <taxon>Chitinophagia</taxon>
        <taxon>Chitinophagales</taxon>
        <taxon>Chitinophagaceae</taxon>
        <taxon>Sediminibacterium</taxon>
    </lineage>
</organism>
<keyword evidence="3" id="KW-1185">Reference proteome</keyword>
<dbReference type="EMBL" id="FUWH01000002">
    <property type="protein sequence ID" value="SJZ52325.1"/>
    <property type="molecule type" value="Genomic_DNA"/>
</dbReference>
<protein>
    <recommendedName>
        <fullName evidence="1">Phosphodiester glycosidase domain-containing protein</fullName>
    </recommendedName>
</protein>
<name>A0A1T4LCB1_9BACT</name>
<dbReference type="RefSeq" id="WP_078830374.1">
    <property type="nucleotide sequence ID" value="NZ_FUWH01000002.1"/>
</dbReference>
<proteinExistence type="predicted"/>
<dbReference type="InterPro" id="IPR018711">
    <property type="entry name" value="NAGPA"/>
</dbReference>
<evidence type="ECO:0000313" key="2">
    <source>
        <dbReference type="EMBL" id="SJZ52325.1"/>
    </source>
</evidence>
<sequence length="317" mass="34913">MKKIFFLLLALPFVGKAQTRWQNVDHLFQPLPASVHVYYTADTLPDGKPNIAYYVTAKLDDPKLAFTTQVGEGKRYTPTQYYEKEEQPLLVMNCTFFEFVHHSNLNVVVKDGQMKAFQVHSLAGKGKDTLTYRHTFGSAIGISKTRKADVAWLYTDSASAYAYASQQVIPFFRDSVAYHKPADMLAHGKFSKWDVETAVGGGPVLIQDGNISIANNEELKFNGKAINDKHPRTAMGYTKDGLLVLMVVEGRNPGKAEGVTLVQEAQLLKEIGCVEALNLDGGGSSCLLINGKPTIKVSDKEGQRPVPAVFVVKNKGK</sequence>
<dbReference type="Pfam" id="PF09992">
    <property type="entry name" value="NAGPA"/>
    <property type="match status" value="1"/>
</dbReference>
<evidence type="ECO:0000313" key="3">
    <source>
        <dbReference type="Proteomes" id="UP000190888"/>
    </source>
</evidence>
<feature type="domain" description="Phosphodiester glycosidase" evidence="1">
    <location>
        <begin position="191"/>
        <end position="312"/>
    </location>
</feature>
<reference evidence="2 3" key="1">
    <citation type="submission" date="2017-02" db="EMBL/GenBank/DDBJ databases">
        <authorList>
            <person name="Peterson S.W."/>
        </authorList>
    </citation>
    <scope>NUCLEOTIDE SEQUENCE [LARGE SCALE GENOMIC DNA]</scope>
    <source>
        <strain evidence="2 3">DSM 22335</strain>
    </source>
</reference>
<dbReference type="STRING" id="413434.SAMN04488132_102427"/>
<dbReference type="PANTHER" id="PTHR40446:SF2">
    <property type="entry name" value="N-ACETYLGLUCOSAMINE-1-PHOSPHODIESTER ALPHA-N-ACETYLGLUCOSAMINIDASE"/>
    <property type="match status" value="1"/>
</dbReference>
<evidence type="ECO:0000259" key="1">
    <source>
        <dbReference type="Pfam" id="PF09992"/>
    </source>
</evidence>
<dbReference type="AlphaFoldDB" id="A0A1T4LCB1"/>
<dbReference type="OrthoDB" id="9809781at2"/>
<gene>
    <name evidence="2" type="ORF">SAMN04488132_102427</name>
</gene>
<dbReference type="Proteomes" id="UP000190888">
    <property type="component" value="Unassembled WGS sequence"/>
</dbReference>
<dbReference type="PANTHER" id="PTHR40446">
    <property type="entry name" value="N-ACETYLGLUCOSAMINE-1-PHOSPHODIESTER ALPHA-N-ACETYLGLUCOSAMINIDASE"/>
    <property type="match status" value="1"/>
</dbReference>
<accession>A0A1T4LCB1</accession>